<dbReference type="InterPro" id="IPR003923">
    <property type="entry name" value="TAF10"/>
</dbReference>
<evidence type="ECO:0000256" key="1">
    <source>
        <dbReference type="SAM" id="MobiDB-lite"/>
    </source>
</evidence>
<evidence type="ECO:0008006" key="4">
    <source>
        <dbReference type="Google" id="ProtNLM"/>
    </source>
</evidence>
<feature type="compositionally biased region" description="Low complexity" evidence="1">
    <location>
        <begin position="8"/>
        <end position="25"/>
    </location>
</feature>
<organism evidence="2 3">
    <name type="scientific">Besnoitia besnoiti</name>
    <name type="common">Apicomplexan protozoan</name>
    <dbReference type="NCBI Taxonomy" id="94643"/>
    <lineage>
        <taxon>Eukaryota</taxon>
        <taxon>Sar</taxon>
        <taxon>Alveolata</taxon>
        <taxon>Apicomplexa</taxon>
        <taxon>Conoidasida</taxon>
        <taxon>Coccidia</taxon>
        <taxon>Eucoccidiorida</taxon>
        <taxon>Eimeriorina</taxon>
        <taxon>Sarcocystidae</taxon>
        <taxon>Besnoitia</taxon>
    </lineage>
</organism>
<evidence type="ECO:0000313" key="3">
    <source>
        <dbReference type="Proteomes" id="UP000224006"/>
    </source>
</evidence>
<dbReference type="GeneID" id="40310519"/>
<proteinExistence type="predicted"/>
<sequence>MERGTLDSVESFSSSPSSSFSSEPTGSPPLAPFLSAGLVEGEAAAEAGEQSSVAGQEAEAGDKENKVFVREEESDRPPKRWRGVLGSEELLTERDQKVLSSLEEKEPAILDEVTRYWLHAVGCAATDRTVARLVSVAVQLAAERVIDDAKLLYFCRRATEEKSKEAPTSRERLARPRGAPGASANAFANGKTPMDYRELDLESFCAAFRKNGDSLVGHNLDLFLDASPSPLPGALASSLSSSLPTSSSSASSLSIPPA</sequence>
<feature type="region of interest" description="Disordered" evidence="1">
    <location>
        <begin position="234"/>
        <end position="258"/>
    </location>
</feature>
<dbReference type="KEGG" id="bbes:BESB_055900"/>
<evidence type="ECO:0000313" key="2">
    <source>
        <dbReference type="EMBL" id="PFH35939.1"/>
    </source>
</evidence>
<dbReference type="Proteomes" id="UP000224006">
    <property type="component" value="Chromosome IV"/>
</dbReference>
<dbReference type="AlphaFoldDB" id="A0A2A9MDI9"/>
<dbReference type="OrthoDB" id="333348at2759"/>
<dbReference type="GO" id="GO:0005634">
    <property type="term" value="C:nucleus"/>
    <property type="evidence" value="ECO:0007669"/>
    <property type="project" value="InterPro"/>
</dbReference>
<dbReference type="EMBL" id="NWUJ01000004">
    <property type="protein sequence ID" value="PFH35939.1"/>
    <property type="molecule type" value="Genomic_DNA"/>
</dbReference>
<protein>
    <recommendedName>
        <fullName evidence="4">Transcription initiation factor TFIID 23-30 kDa subunit</fullName>
    </recommendedName>
</protein>
<dbReference type="GO" id="GO:0006352">
    <property type="term" value="P:DNA-templated transcription initiation"/>
    <property type="evidence" value="ECO:0007669"/>
    <property type="project" value="InterPro"/>
</dbReference>
<feature type="region of interest" description="Disordered" evidence="1">
    <location>
        <begin position="163"/>
        <end position="189"/>
    </location>
</feature>
<reference evidence="2 3" key="1">
    <citation type="submission" date="2017-09" db="EMBL/GenBank/DDBJ databases">
        <title>Genome sequencing of Besnoitia besnoiti strain Bb-Ger1.</title>
        <authorList>
            <person name="Schares G."/>
            <person name="Venepally P."/>
            <person name="Lorenzi H.A."/>
        </authorList>
    </citation>
    <scope>NUCLEOTIDE SEQUENCE [LARGE SCALE GENOMIC DNA]</scope>
    <source>
        <strain evidence="2 3">Bb-Ger1</strain>
    </source>
</reference>
<accession>A0A2A9MDI9</accession>
<name>A0A2A9MDI9_BESBE</name>
<dbReference type="VEuPathDB" id="ToxoDB:BESB_055900"/>
<dbReference type="RefSeq" id="XP_029219948.1">
    <property type="nucleotide sequence ID" value="XM_029364025.1"/>
</dbReference>
<feature type="compositionally biased region" description="Low complexity" evidence="1">
    <location>
        <begin position="34"/>
        <end position="55"/>
    </location>
</feature>
<feature type="region of interest" description="Disordered" evidence="1">
    <location>
        <begin position="1"/>
        <end position="81"/>
    </location>
</feature>
<feature type="compositionally biased region" description="Basic and acidic residues" evidence="1">
    <location>
        <begin position="163"/>
        <end position="174"/>
    </location>
</feature>
<comment type="caution">
    <text evidence="2">The sequence shown here is derived from an EMBL/GenBank/DDBJ whole genome shotgun (WGS) entry which is preliminary data.</text>
</comment>
<dbReference type="Pfam" id="PF03540">
    <property type="entry name" value="TAF10"/>
    <property type="match status" value="1"/>
</dbReference>
<feature type="compositionally biased region" description="Basic and acidic residues" evidence="1">
    <location>
        <begin position="60"/>
        <end position="78"/>
    </location>
</feature>
<gene>
    <name evidence="2" type="ORF">BESB_055900</name>
</gene>
<keyword evidence="3" id="KW-1185">Reference proteome</keyword>